<accession>A0A6S7CK51</accession>
<reference evidence="3 4" key="1">
    <citation type="submission" date="2020-04" db="EMBL/GenBank/DDBJ databases">
        <authorList>
            <person name="De Canck E."/>
        </authorList>
    </citation>
    <scope>NUCLEOTIDE SEQUENCE [LARGE SCALE GENOMIC DNA]</scope>
    <source>
        <strain evidence="3 4">LMG 28614</strain>
    </source>
</reference>
<evidence type="ECO:0000313" key="4">
    <source>
        <dbReference type="Proteomes" id="UP000494365"/>
    </source>
</evidence>
<dbReference type="InterPro" id="IPR040079">
    <property type="entry name" value="Glutathione_S-Trfase"/>
</dbReference>
<keyword evidence="4" id="KW-1185">Reference proteome</keyword>
<dbReference type="PROSITE" id="PS50404">
    <property type="entry name" value="GST_NTER"/>
    <property type="match status" value="1"/>
</dbReference>
<dbReference type="PROSITE" id="PS50405">
    <property type="entry name" value="GST_CTER"/>
    <property type="match status" value="1"/>
</dbReference>
<dbReference type="EC" id="1.8.4.-" evidence="3"/>
<evidence type="ECO:0000313" key="3">
    <source>
        <dbReference type="EMBL" id="CAB3791674.1"/>
    </source>
</evidence>
<evidence type="ECO:0000259" key="1">
    <source>
        <dbReference type="PROSITE" id="PS50404"/>
    </source>
</evidence>
<dbReference type="PANTHER" id="PTHR44051">
    <property type="entry name" value="GLUTATHIONE S-TRANSFERASE-RELATED"/>
    <property type="match status" value="1"/>
</dbReference>
<dbReference type="Proteomes" id="UP000494365">
    <property type="component" value="Unassembled WGS sequence"/>
</dbReference>
<dbReference type="SFLD" id="SFLDG00358">
    <property type="entry name" value="Main_(cytGST)"/>
    <property type="match status" value="1"/>
</dbReference>
<dbReference type="SUPFAM" id="SSF47616">
    <property type="entry name" value="GST C-terminal domain-like"/>
    <property type="match status" value="1"/>
</dbReference>
<dbReference type="GO" id="GO:0016491">
    <property type="term" value="F:oxidoreductase activity"/>
    <property type="evidence" value="ECO:0007669"/>
    <property type="project" value="UniProtKB-KW"/>
</dbReference>
<dbReference type="PANTHER" id="PTHR44051:SF19">
    <property type="entry name" value="DISULFIDE-BOND OXIDOREDUCTASE YFCG"/>
    <property type="match status" value="1"/>
</dbReference>
<dbReference type="RefSeq" id="WP_175150613.1">
    <property type="nucleotide sequence ID" value="NZ_CADIKK010000014.1"/>
</dbReference>
<dbReference type="InterPro" id="IPR036249">
    <property type="entry name" value="Thioredoxin-like_sf"/>
</dbReference>
<feature type="domain" description="GST C-terminal" evidence="2">
    <location>
        <begin position="92"/>
        <end position="215"/>
    </location>
</feature>
<evidence type="ECO:0000259" key="2">
    <source>
        <dbReference type="PROSITE" id="PS50405"/>
    </source>
</evidence>
<dbReference type="SUPFAM" id="SSF52833">
    <property type="entry name" value="Thioredoxin-like"/>
    <property type="match status" value="1"/>
</dbReference>
<feature type="domain" description="GST N-terminal" evidence="1">
    <location>
        <begin position="1"/>
        <end position="89"/>
    </location>
</feature>
<dbReference type="CDD" id="cd03048">
    <property type="entry name" value="GST_N_Ure2p_like"/>
    <property type="match status" value="1"/>
</dbReference>
<dbReference type="InterPro" id="IPR004045">
    <property type="entry name" value="Glutathione_S-Trfase_N"/>
</dbReference>
<protein>
    <submittedName>
        <fullName evidence="3">Disulfide-bond oxidoreductase YfcG</fullName>
        <ecNumber evidence="3">1.8.4.-</ecNumber>
    </submittedName>
</protein>
<keyword evidence="3" id="KW-0560">Oxidoreductase</keyword>
<dbReference type="SFLD" id="SFLDG01151">
    <property type="entry name" value="Main.2:_Nu-like"/>
    <property type="match status" value="1"/>
</dbReference>
<dbReference type="CDD" id="cd10291">
    <property type="entry name" value="GST_C_YfcG_like"/>
    <property type="match status" value="1"/>
</dbReference>
<dbReference type="EMBL" id="CADIKK010000014">
    <property type="protein sequence ID" value="CAB3791674.1"/>
    <property type="molecule type" value="Genomic_DNA"/>
</dbReference>
<organism evidence="3 4">
    <name type="scientific">Paraburkholderia ultramafica</name>
    <dbReference type="NCBI Taxonomy" id="1544867"/>
    <lineage>
        <taxon>Bacteria</taxon>
        <taxon>Pseudomonadati</taxon>
        <taxon>Pseudomonadota</taxon>
        <taxon>Betaproteobacteria</taxon>
        <taxon>Burkholderiales</taxon>
        <taxon>Burkholderiaceae</taxon>
        <taxon>Paraburkholderia</taxon>
    </lineage>
</organism>
<name>A0A6S7CK51_9BURK</name>
<dbReference type="Gene3D" id="1.20.1050.10">
    <property type="match status" value="1"/>
</dbReference>
<dbReference type="Gene3D" id="3.40.30.10">
    <property type="entry name" value="Glutaredoxin"/>
    <property type="match status" value="1"/>
</dbReference>
<gene>
    <name evidence="3" type="primary">yfcG_5</name>
    <name evidence="3" type="ORF">LMG28614_03369</name>
</gene>
<sequence>MIDVYSWATPNGHKVHIMLEETGLAYAVHGVNIGAGDQFKPEFLAISPNNKIPAIVDFDGPKGVDGQPFALFESGAILIYLAEKTGKFLPADPAARYSVLQWLMFQMGSLGPMLGQTHHFRIYAPEPIEYAINRYTNETRRLYGVMDTQLGKTQYLAGNDYTIADIAAFPWTRSWQNQGIDLDAFPNVKRWHEQIAARPAVVRGVEVLASARVPLMDDKAKEILFGATQYAKH</sequence>
<dbReference type="Pfam" id="PF00043">
    <property type="entry name" value="GST_C"/>
    <property type="match status" value="1"/>
</dbReference>
<dbReference type="SFLD" id="SFLDG01150">
    <property type="entry name" value="Main.1:_Beta-like"/>
    <property type="match status" value="1"/>
</dbReference>
<dbReference type="InterPro" id="IPR036282">
    <property type="entry name" value="Glutathione-S-Trfase_C_sf"/>
</dbReference>
<dbReference type="SFLD" id="SFLDS00019">
    <property type="entry name" value="Glutathione_Transferase_(cytos"/>
    <property type="match status" value="1"/>
</dbReference>
<dbReference type="Pfam" id="PF13409">
    <property type="entry name" value="GST_N_2"/>
    <property type="match status" value="1"/>
</dbReference>
<dbReference type="InterPro" id="IPR004046">
    <property type="entry name" value="GST_C"/>
</dbReference>
<dbReference type="AlphaFoldDB" id="A0A6S7CK51"/>
<dbReference type="InterPro" id="IPR010987">
    <property type="entry name" value="Glutathione-S-Trfase_C-like"/>
</dbReference>
<proteinExistence type="predicted"/>